<dbReference type="GO" id="GO:0044209">
    <property type="term" value="P:AMP salvage"/>
    <property type="evidence" value="ECO:0007669"/>
    <property type="project" value="UniProtKB-UniPathway"/>
</dbReference>
<keyword evidence="10" id="KW-0808">Transferase</keyword>
<protein>
    <recommendedName>
        <fullName evidence="7">adenine phosphoribosyltransferase</fullName>
        <ecNumber evidence="7">2.4.2.7</ecNumber>
    </recommendedName>
</protein>
<dbReference type="InterPro" id="IPR005764">
    <property type="entry name" value="Ade_phspho_trans"/>
</dbReference>
<dbReference type="GO" id="GO:0006168">
    <property type="term" value="P:adenine salvage"/>
    <property type="evidence" value="ECO:0007669"/>
    <property type="project" value="InterPro"/>
</dbReference>
<keyword evidence="8" id="KW-0963">Cytoplasm</keyword>
<reference evidence="13" key="1">
    <citation type="submission" date="2018-05" db="EMBL/GenBank/DDBJ databases">
        <authorList>
            <person name="Lanie J.A."/>
            <person name="Ng W.-L."/>
            <person name="Kazmierczak K.M."/>
            <person name="Andrzejewski T.M."/>
            <person name="Davidsen T.M."/>
            <person name="Wayne K.J."/>
            <person name="Tettelin H."/>
            <person name="Glass J.I."/>
            <person name="Rusch D."/>
            <person name="Podicherti R."/>
            <person name="Tsui H.-C.T."/>
            <person name="Winkler M.E."/>
        </authorList>
    </citation>
    <scope>NUCLEOTIDE SEQUENCE</scope>
</reference>
<comment type="subcellular location">
    <subcellularLocation>
        <location evidence="3">Cytoplasm</location>
    </subcellularLocation>
</comment>
<dbReference type="GO" id="GO:0005737">
    <property type="term" value="C:cytoplasm"/>
    <property type="evidence" value="ECO:0007669"/>
    <property type="project" value="UniProtKB-SubCell"/>
</dbReference>
<dbReference type="NCBIfam" id="NF002634">
    <property type="entry name" value="PRK02304.1-3"/>
    <property type="match status" value="1"/>
</dbReference>
<dbReference type="UniPathway" id="UPA00588">
    <property type="reaction ID" value="UER00646"/>
</dbReference>
<dbReference type="NCBIfam" id="NF002636">
    <property type="entry name" value="PRK02304.1-5"/>
    <property type="match status" value="1"/>
</dbReference>
<evidence type="ECO:0000256" key="4">
    <source>
        <dbReference type="ARBA" id="ARBA00004659"/>
    </source>
</evidence>
<dbReference type="SUPFAM" id="SSF53271">
    <property type="entry name" value="PRTase-like"/>
    <property type="match status" value="1"/>
</dbReference>
<comment type="function">
    <text evidence="2">Catalyzes a salvage reaction resulting in the formation of AMP, that is energically less costly than de novo synthesis.</text>
</comment>
<dbReference type="AlphaFoldDB" id="A0A381ZDU5"/>
<keyword evidence="11" id="KW-0660">Purine salvage</keyword>
<dbReference type="PANTHER" id="PTHR11776:SF7">
    <property type="entry name" value="PHOSPHORIBOSYLTRANSFERASE DOMAIN-CONTAINING PROTEIN"/>
    <property type="match status" value="1"/>
</dbReference>
<dbReference type="PANTHER" id="PTHR11776">
    <property type="entry name" value="ADENINE PHOSPHORIBOSYLTRANSFERASE"/>
    <property type="match status" value="1"/>
</dbReference>
<dbReference type="FunFam" id="3.40.50.2020:FF:000004">
    <property type="entry name" value="Adenine phosphoribosyltransferase"/>
    <property type="match status" value="1"/>
</dbReference>
<evidence type="ECO:0000256" key="10">
    <source>
        <dbReference type="ARBA" id="ARBA00022679"/>
    </source>
</evidence>
<dbReference type="EMBL" id="UINC01020922">
    <property type="protein sequence ID" value="SVA87390.1"/>
    <property type="molecule type" value="Genomic_DNA"/>
</dbReference>
<dbReference type="EC" id="2.4.2.7" evidence="7"/>
<dbReference type="Pfam" id="PF00156">
    <property type="entry name" value="Pribosyltran"/>
    <property type="match status" value="1"/>
</dbReference>
<organism evidence="13">
    <name type="scientific">marine metagenome</name>
    <dbReference type="NCBI Taxonomy" id="408172"/>
    <lineage>
        <taxon>unclassified sequences</taxon>
        <taxon>metagenomes</taxon>
        <taxon>ecological metagenomes</taxon>
    </lineage>
</organism>
<dbReference type="HAMAP" id="MF_00004">
    <property type="entry name" value="Aden_phosphoribosyltr"/>
    <property type="match status" value="1"/>
</dbReference>
<evidence type="ECO:0000259" key="12">
    <source>
        <dbReference type="Pfam" id="PF00156"/>
    </source>
</evidence>
<evidence type="ECO:0000256" key="8">
    <source>
        <dbReference type="ARBA" id="ARBA00022490"/>
    </source>
</evidence>
<evidence type="ECO:0000256" key="1">
    <source>
        <dbReference type="ARBA" id="ARBA00000868"/>
    </source>
</evidence>
<keyword evidence="9" id="KW-0328">Glycosyltransferase</keyword>
<feature type="domain" description="Phosphoribosyltransferase" evidence="12">
    <location>
        <begin position="28"/>
        <end position="151"/>
    </location>
</feature>
<dbReference type="InterPro" id="IPR000836">
    <property type="entry name" value="PRTase_dom"/>
</dbReference>
<evidence type="ECO:0000313" key="13">
    <source>
        <dbReference type="EMBL" id="SVA87390.1"/>
    </source>
</evidence>
<evidence type="ECO:0000256" key="6">
    <source>
        <dbReference type="ARBA" id="ARBA00011738"/>
    </source>
</evidence>
<comment type="catalytic activity">
    <reaction evidence="1">
        <text>AMP + diphosphate = 5-phospho-alpha-D-ribose 1-diphosphate + adenine</text>
        <dbReference type="Rhea" id="RHEA:16609"/>
        <dbReference type="ChEBI" id="CHEBI:16708"/>
        <dbReference type="ChEBI" id="CHEBI:33019"/>
        <dbReference type="ChEBI" id="CHEBI:58017"/>
        <dbReference type="ChEBI" id="CHEBI:456215"/>
        <dbReference type="EC" id="2.4.2.7"/>
    </reaction>
</comment>
<sequence length="173" mass="18895">MDIEQIKNSIRNVPDFPQPGIQFKDITTLLMDPEIFSECIEIFYEEFKDSGIDVVVGIESRGFIFAAPLALKLNCSLALARKPGKLPADKVSETYELEYGTDSLEMHVDAIQEGSNVLIMDDLLATGGTASAVNNLVNNLGGQVQAIAFLIILNDLGGREKLGKSEVYSILEL</sequence>
<proteinExistence type="inferred from homology"/>
<evidence type="ECO:0000256" key="2">
    <source>
        <dbReference type="ARBA" id="ARBA00003968"/>
    </source>
</evidence>
<evidence type="ECO:0000256" key="11">
    <source>
        <dbReference type="ARBA" id="ARBA00022726"/>
    </source>
</evidence>
<dbReference type="InterPro" id="IPR050120">
    <property type="entry name" value="Adenine_PRTase"/>
</dbReference>
<comment type="similarity">
    <text evidence="5">Belongs to the purine/pyrimidine phosphoribosyltransferase family.</text>
</comment>
<dbReference type="GO" id="GO:0003999">
    <property type="term" value="F:adenine phosphoribosyltransferase activity"/>
    <property type="evidence" value="ECO:0007669"/>
    <property type="project" value="UniProtKB-EC"/>
</dbReference>
<comment type="subunit">
    <text evidence="6">Homodimer.</text>
</comment>
<dbReference type="InterPro" id="IPR029057">
    <property type="entry name" value="PRTase-like"/>
</dbReference>
<name>A0A381ZDU5_9ZZZZ</name>
<evidence type="ECO:0000256" key="5">
    <source>
        <dbReference type="ARBA" id="ARBA00008391"/>
    </source>
</evidence>
<dbReference type="NCBIfam" id="TIGR01090">
    <property type="entry name" value="apt"/>
    <property type="match status" value="1"/>
</dbReference>
<evidence type="ECO:0000256" key="3">
    <source>
        <dbReference type="ARBA" id="ARBA00004496"/>
    </source>
</evidence>
<gene>
    <name evidence="13" type="ORF">METZ01_LOCUS140244</name>
</gene>
<evidence type="ECO:0000256" key="7">
    <source>
        <dbReference type="ARBA" id="ARBA00011893"/>
    </source>
</evidence>
<dbReference type="Gene3D" id="3.40.50.2020">
    <property type="match status" value="1"/>
</dbReference>
<dbReference type="GO" id="GO:0006166">
    <property type="term" value="P:purine ribonucleoside salvage"/>
    <property type="evidence" value="ECO:0007669"/>
    <property type="project" value="UniProtKB-KW"/>
</dbReference>
<accession>A0A381ZDU5</accession>
<comment type="pathway">
    <text evidence="4">Purine metabolism; AMP biosynthesis via salvage pathway; AMP from adenine: step 1/1.</text>
</comment>
<evidence type="ECO:0000256" key="9">
    <source>
        <dbReference type="ARBA" id="ARBA00022676"/>
    </source>
</evidence>
<dbReference type="CDD" id="cd06223">
    <property type="entry name" value="PRTases_typeI"/>
    <property type="match status" value="1"/>
</dbReference>